<dbReference type="AlphaFoldDB" id="A0A6A4RZ93"/>
<evidence type="ECO:0000313" key="1">
    <source>
        <dbReference type="EMBL" id="KAF0028206.1"/>
    </source>
</evidence>
<accession>A0A6A4RZ93</accession>
<evidence type="ECO:0000313" key="2">
    <source>
        <dbReference type="Proteomes" id="UP000438429"/>
    </source>
</evidence>
<gene>
    <name evidence="1" type="ORF">F2P81_019293</name>
</gene>
<comment type="caution">
    <text evidence="1">The sequence shown here is derived from an EMBL/GenBank/DDBJ whole genome shotgun (WGS) entry which is preliminary data.</text>
</comment>
<organism evidence="1 2">
    <name type="scientific">Scophthalmus maximus</name>
    <name type="common">Turbot</name>
    <name type="synonym">Psetta maxima</name>
    <dbReference type="NCBI Taxonomy" id="52904"/>
    <lineage>
        <taxon>Eukaryota</taxon>
        <taxon>Metazoa</taxon>
        <taxon>Chordata</taxon>
        <taxon>Craniata</taxon>
        <taxon>Vertebrata</taxon>
        <taxon>Euteleostomi</taxon>
        <taxon>Actinopterygii</taxon>
        <taxon>Neopterygii</taxon>
        <taxon>Teleostei</taxon>
        <taxon>Neoteleostei</taxon>
        <taxon>Acanthomorphata</taxon>
        <taxon>Carangaria</taxon>
        <taxon>Pleuronectiformes</taxon>
        <taxon>Pleuronectoidei</taxon>
        <taxon>Scophthalmidae</taxon>
        <taxon>Scophthalmus</taxon>
    </lineage>
</organism>
<protein>
    <submittedName>
        <fullName evidence="1">Uncharacterized protein</fullName>
    </submittedName>
</protein>
<reference evidence="1 2" key="1">
    <citation type="submission" date="2019-06" db="EMBL/GenBank/DDBJ databases">
        <title>Draft genomes of female and male turbot (Scophthalmus maximus).</title>
        <authorList>
            <person name="Xu H."/>
            <person name="Xu X.-W."/>
            <person name="Shao C."/>
            <person name="Chen S."/>
        </authorList>
    </citation>
    <scope>NUCLEOTIDE SEQUENCE [LARGE SCALE GENOMIC DNA]</scope>
    <source>
        <strain evidence="1">Ysfricsl-2016a</strain>
        <tissue evidence="1">Blood</tissue>
    </source>
</reference>
<dbReference type="EMBL" id="VEVO01000017">
    <property type="protein sequence ID" value="KAF0028206.1"/>
    <property type="molecule type" value="Genomic_DNA"/>
</dbReference>
<sequence>MGEDSMIVTMATDERQFGTRTTGGSQDDGAQQIHFTWFTVSDCGLLARLAQCLCGTCTERSGQNPPSLRFPFTPHRVAFIHGLPGSCLFLLFILNNDCRSTQPDCRRVIFADAQHVIRTKDTAVISCLKRSGKPTGLEQYEKNDLINFNGFSNNVYV</sequence>
<name>A0A6A4RZ93_SCOMX</name>
<dbReference type="Proteomes" id="UP000438429">
    <property type="component" value="Unassembled WGS sequence"/>
</dbReference>
<proteinExistence type="predicted"/>